<keyword evidence="2 4" id="KW-0378">Hydrolase</keyword>
<comment type="function">
    <text evidence="4 5">Catalyzes the cleavage of L-kynurenine (L-Kyn) and L-3-hydroxykynurenine (L-3OHKyn) into anthranilic acid (AA) and 3-hydroxyanthranilic acid (3-OHAA), respectively.</text>
</comment>
<feature type="binding site" evidence="4">
    <location>
        <position position="274"/>
    </location>
    <ligand>
        <name>pyridoxal 5'-phosphate</name>
        <dbReference type="ChEBI" id="CHEBI:597326"/>
    </ligand>
</feature>
<dbReference type="SUPFAM" id="SSF53383">
    <property type="entry name" value="PLP-dependent transferases"/>
    <property type="match status" value="1"/>
</dbReference>
<keyword evidence="7" id="KW-1185">Reference proteome</keyword>
<dbReference type="GO" id="GO:0030170">
    <property type="term" value="F:pyridoxal phosphate binding"/>
    <property type="evidence" value="ECO:0007669"/>
    <property type="project" value="UniProtKB-UniRule"/>
</dbReference>
<comment type="caution">
    <text evidence="6">The sequence shown here is derived from an EMBL/GenBank/DDBJ whole genome shotgun (WGS) entry which is preliminary data.</text>
</comment>
<dbReference type="STRING" id="133383.A0A1R0GSX1"/>
<dbReference type="GO" id="GO:0043420">
    <property type="term" value="P:anthranilate metabolic process"/>
    <property type="evidence" value="ECO:0007669"/>
    <property type="project" value="UniProtKB-UniRule"/>
</dbReference>
<sequence length="455" mass="51868">MDTDARILSLGEYILNSGLDKNSLSFAKFMDDVVELRNFRNQFEIPTVESMGGTRTLQGTTDQPCIYFSGNSLGLMPKKVRQNIAEELDVWAKEAVHAHFSNRYGRPWVSIEESCAPTMENIVGAKSGEVTLMNSLTVNMHLLFVPFYNPTPTRYKLLMEDKAFPSDDYAAVSFLKLKNIDPETAIIRMRPRYGEKTLRTEDILRVIRDEGDSIALIWFPGVQYYTGQFFEMEKITKAGHEKGCIVGFDLAHAVGNVPLKLHDWNVDFAVWCTYKYLNSCGGSVGGAFVHEKYARDFERNRLIGWWSHKLDTRFNMDNKLDLCEGIDGFRISNKNVLSTSAICASLDVFAQTSVERLRQRSLLLTNYLEILLNKFDNVRNNITIITPKDPEQRGSQLSLGFNPKILDKVSEHLLSYGVIADVRRPDCIRAAPTALYNTFQEIYYFVIILNSFNFD</sequence>
<comment type="subunit">
    <text evidence="4 5">Homodimer.</text>
</comment>
<dbReference type="PANTHER" id="PTHR14084">
    <property type="entry name" value="KYNURENINASE"/>
    <property type="match status" value="1"/>
</dbReference>
<gene>
    <name evidence="4" type="primary">BNA5</name>
    <name evidence="6" type="ORF">AYI68_g5924</name>
</gene>
<comment type="subcellular location">
    <subcellularLocation>
        <location evidence="4 5">Cytoplasm</location>
    </subcellularLocation>
</comment>
<feature type="binding site" evidence="4">
    <location>
        <position position="137"/>
    </location>
    <ligand>
        <name>pyridoxal 5'-phosphate</name>
        <dbReference type="ChEBI" id="CHEBI:597326"/>
    </ligand>
</feature>
<evidence type="ECO:0000256" key="1">
    <source>
        <dbReference type="ARBA" id="ARBA00022642"/>
    </source>
</evidence>
<dbReference type="UniPathway" id="UPA00334">
    <property type="reaction ID" value="UER00455"/>
</dbReference>
<evidence type="ECO:0000256" key="5">
    <source>
        <dbReference type="PIRNR" id="PIRNR038800"/>
    </source>
</evidence>
<feature type="binding site" evidence="4">
    <location>
        <position position="249"/>
    </location>
    <ligand>
        <name>pyridoxal 5'-phosphate</name>
        <dbReference type="ChEBI" id="CHEBI:597326"/>
    </ligand>
</feature>
<comment type="pathway">
    <text evidence="4 5">Cofactor biosynthesis; NAD(+) biosynthesis; quinolinate from L-kynurenine: step 2/3.</text>
</comment>
<reference evidence="6 7" key="1">
    <citation type="journal article" date="2016" name="Mol. Biol. Evol.">
        <title>Genome-Wide Survey of Gut Fungi (Harpellales) Reveals the First Horizontally Transferred Ubiquitin Gene from a Mosquito Host.</title>
        <authorList>
            <person name="Wang Y."/>
            <person name="White M.M."/>
            <person name="Kvist S."/>
            <person name="Moncalvo J.M."/>
        </authorList>
    </citation>
    <scope>NUCLEOTIDE SEQUENCE [LARGE SCALE GENOMIC DNA]</scope>
    <source>
        <strain evidence="6 7">ALG-7-W6</strain>
    </source>
</reference>
<dbReference type="OrthoDB" id="5978656at2759"/>
<feature type="binding site" evidence="4">
    <location>
        <begin position="164"/>
        <end position="167"/>
    </location>
    <ligand>
        <name>pyridoxal 5'-phosphate</name>
        <dbReference type="ChEBI" id="CHEBI:597326"/>
    </ligand>
</feature>
<dbReference type="EMBL" id="LSSL01003891">
    <property type="protein sequence ID" value="OLY79991.1"/>
    <property type="molecule type" value="Genomic_DNA"/>
</dbReference>
<dbReference type="GO" id="GO:0005737">
    <property type="term" value="C:cytoplasm"/>
    <property type="evidence" value="ECO:0007669"/>
    <property type="project" value="UniProtKB-SubCell"/>
</dbReference>
<name>A0A1R0GSX1_9FUNG</name>
<dbReference type="PANTHER" id="PTHR14084:SF0">
    <property type="entry name" value="KYNURENINASE"/>
    <property type="match status" value="1"/>
</dbReference>
<comment type="pathway">
    <text evidence="4 5">Amino-acid degradation; L-kynurenine degradation; L-alanine and anthranilate from L-kynurenine: step 1/1.</text>
</comment>
<protein>
    <recommendedName>
        <fullName evidence="4 5">Kynureninase</fullName>
        <ecNumber evidence="4 5">3.7.1.3</ecNumber>
    </recommendedName>
    <alternativeName>
        <fullName evidence="4">Biosynthesis of nicotinic acid protein 5</fullName>
    </alternativeName>
    <alternativeName>
        <fullName evidence="4">L-kynurenine hydrolase</fullName>
    </alternativeName>
</protein>
<keyword evidence="3 4" id="KW-0663">Pyridoxal phosphate</keyword>
<dbReference type="InterPro" id="IPR015422">
    <property type="entry name" value="PyrdxlP-dep_Trfase_small"/>
</dbReference>
<dbReference type="GO" id="GO:0097053">
    <property type="term" value="P:L-kynurenine catabolic process"/>
    <property type="evidence" value="ECO:0007669"/>
    <property type="project" value="UniProtKB-UniRule"/>
</dbReference>
<dbReference type="NCBIfam" id="TIGR01814">
    <property type="entry name" value="kynureninase"/>
    <property type="match status" value="1"/>
</dbReference>
<dbReference type="AlphaFoldDB" id="A0A1R0GSX1"/>
<dbReference type="GO" id="GO:0019805">
    <property type="term" value="P:quinolinate biosynthetic process"/>
    <property type="evidence" value="ECO:0007669"/>
    <property type="project" value="UniProtKB-UniRule"/>
</dbReference>
<proteinExistence type="inferred from homology"/>
<evidence type="ECO:0000313" key="7">
    <source>
        <dbReference type="Proteomes" id="UP000187455"/>
    </source>
</evidence>
<evidence type="ECO:0000256" key="3">
    <source>
        <dbReference type="ARBA" id="ARBA00022898"/>
    </source>
</evidence>
<feature type="binding site" evidence="4">
    <location>
        <position position="136"/>
    </location>
    <ligand>
        <name>pyridoxal 5'-phosphate</name>
        <dbReference type="ChEBI" id="CHEBI:597326"/>
    </ligand>
</feature>
<dbReference type="GO" id="GO:0034354">
    <property type="term" value="P:'de novo' NAD+ biosynthetic process from L-tryptophan"/>
    <property type="evidence" value="ECO:0007669"/>
    <property type="project" value="UniProtKB-UniRule"/>
</dbReference>
<evidence type="ECO:0000256" key="4">
    <source>
        <dbReference type="HAMAP-Rule" id="MF_03017"/>
    </source>
</evidence>
<evidence type="ECO:0000313" key="6">
    <source>
        <dbReference type="EMBL" id="OLY79991.1"/>
    </source>
</evidence>
<comment type="caution">
    <text evidence="4">Lacks conserved residue(s) required for the propagation of feature annotation.</text>
</comment>
<dbReference type="Gene3D" id="3.90.1150.10">
    <property type="entry name" value="Aspartate Aminotransferase, domain 1"/>
    <property type="match status" value="1"/>
</dbReference>
<dbReference type="InterPro" id="IPR015421">
    <property type="entry name" value="PyrdxlP-dep_Trfase_major"/>
</dbReference>
<dbReference type="FunFam" id="3.40.640.10:FF:000031">
    <property type="entry name" value="Kynureninase"/>
    <property type="match status" value="1"/>
</dbReference>
<comment type="catalytic activity">
    <reaction evidence="5">
        <text>3-hydroxy-L-kynurenine + H2O = 3-hydroxyanthranilate + L-alanine + H(+)</text>
        <dbReference type="Rhea" id="RHEA:25143"/>
        <dbReference type="ChEBI" id="CHEBI:15377"/>
        <dbReference type="ChEBI" id="CHEBI:15378"/>
        <dbReference type="ChEBI" id="CHEBI:36559"/>
        <dbReference type="ChEBI" id="CHEBI:57972"/>
        <dbReference type="ChEBI" id="CHEBI:58125"/>
        <dbReference type="EC" id="3.7.1.3"/>
    </reaction>
</comment>
<dbReference type="PIRSF" id="PIRSF038800">
    <property type="entry name" value="KYNU"/>
    <property type="match status" value="1"/>
</dbReference>
<comment type="cofactor">
    <cofactor evidence="4 5">
        <name>pyridoxal 5'-phosphate</name>
        <dbReference type="ChEBI" id="CHEBI:597326"/>
    </cofactor>
</comment>
<dbReference type="GO" id="GO:0030429">
    <property type="term" value="F:kynureninase activity"/>
    <property type="evidence" value="ECO:0007669"/>
    <property type="project" value="UniProtKB-UniRule"/>
</dbReference>
<dbReference type="UniPathway" id="UPA00253">
    <property type="reaction ID" value="UER00329"/>
</dbReference>
<keyword evidence="1 4" id="KW-0662">Pyridine nucleotide biosynthesis</keyword>
<dbReference type="Gene3D" id="3.40.640.10">
    <property type="entry name" value="Type I PLP-dependent aspartate aminotransferase-like (Major domain)"/>
    <property type="match status" value="1"/>
</dbReference>
<dbReference type="InterPro" id="IPR015424">
    <property type="entry name" value="PyrdxlP-dep_Trfase"/>
</dbReference>
<dbReference type="Proteomes" id="UP000187455">
    <property type="component" value="Unassembled WGS sequence"/>
</dbReference>
<accession>A0A1R0GSX1</accession>
<dbReference type="InterPro" id="IPR010111">
    <property type="entry name" value="Kynureninase"/>
</dbReference>
<evidence type="ECO:0000256" key="2">
    <source>
        <dbReference type="ARBA" id="ARBA00022801"/>
    </source>
</evidence>
<dbReference type="GO" id="GO:0019441">
    <property type="term" value="P:L-tryptophan catabolic process to kynurenine"/>
    <property type="evidence" value="ECO:0007669"/>
    <property type="project" value="TreeGrafter"/>
</dbReference>
<feature type="binding site" evidence="4">
    <location>
        <position position="305"/>
    </location>
    <ligand>
        <name>pyridoxal 5'-phosphate</name>
        <dbReference type="ChEBI" id="CHEBI:597326"/>
    </ligand>
</feature>
<dbReference type="HAMAP" id="MF_01970">
    <property type="entry name" value="Kynureninase"/>
    <property type="match status" value="1"/>
</dbReference>
<comment type="catalytic activity">
    <reaction evidence="4 5">
        <text>L-kynurenine + H2O = anthranilate + L-alanine + H(+)</text>
        <dbReference type="Rhea" id="RHEA:16813"/>
        <dbReference type="ChEBI" id="CHEBI:15377"/>
        <dbReference type="ChEBI" id="CHEBI:15378"/>
        <dbReference type="ChEBI" id="CHEBI:16567"/>
        <dbReference type="ChEBI" id="CHEBI:57959"/>
        <dbReference type="ChEBI" id="CHEBI:57972"/>
        <dbReference type="EC" id="3.7.1.3"/>
    </reaction>
</comment>
<keyword evidence="4 5" id="KW-0963">Cytoplasm</keyword>
<comment type="similarity">
    <text evidence="4 5">Belongs to the kynureninase family.</text>
</comment>
<organism evidence="6 7">
    <name type="scientific">Smittium mucronatum</name>
    <dbReference type="NCBI Taxonomy" id="133383"/>
    <lineage>
        <taxon>Eukaryota</taxon>
        <taxon>Fungi</taxon>
        <taxon>Fungi incertae sedis</taxon>
        <taxon>Zoopagomycota</taxon>
        <taxon>Kickxellomycotina</taxon>
        <taxon>Harpellomycetes</taxon>
        <taxon>Harpellales</taxon>
        <taxon>Legeriomycetaceae</taxon>
        <taxon>Smittium</taxon>
    </lineage>
</organism>
<dbReference type="Pfam" id="PF22580">
    <property type="entry name" value="KYNU_C"/>
    <property type="match status" value="1"/>
</dbReference>
<dbReference type="EC" id="3.7.1.3" evidence="4 5"/>
<feature type="binding site" evidence="4">
    <location>
        <position position="252"/>
    </location>
    <ligand>
        <name>pyridoxal 5'-phosphate</name>
        <dbReference type="ChEBI" id="CHEBI:597326"/>
    </ligand>
</feature>
<feature type="modified residue" description="N6-(pyridoxal phosphate)lysine" evidence="4">
    <location>
        <position position="275"/>
    </location>
</feature>
<feature type="binding site" evidence="4">
    <location>
        <position position="333"/>
    </location>
    <ligand>
        <name>pyridoxal 5'-phosphate</name>
        <dbReference type="ChEBI" id="CHEBI:597326"/>
    </ligand>
</feature>